<feature type="chain" id="PRO_5036674858" evidence="3">
    <location>
        <begin position="31"/>
        <end position="601"/>
    </location>
</feature>
<reference evidence="6" key="1">
    <citation type="journal article" date="2021" name="PeerJ">
        <title>Extensive microbial diversity within the chicken gut microbiome revealed by metagenomics and culture.</title>
        <authorList>
            <person name="Gilroy R."/>
            <person name="Ravi A."/>
            <person name="Getino M."/>
            <person name="Pursley I."/>
            <person name="Horton D.L."/>
            <person name="Alikhan N.F."/>
            <person name="Baker D."/>
            <person name="Gharbi K."/>
            <person name="Hall N."/>
            <person name="Watson M."/>
            <person name="Adriaenssens E.M."/>
            <person name="Foster-Nyarko E."/>
            <person name="Jarju S."/>
            <person name="Secka A."/>
            <person name="Antonio M."/>
            <person name="Oren A."/>
            <person name="Chaudhuri R.R."/>
            <person name="La Ragione R."/>
            <person name="Hildebrand F."/>
            <person name="Pallen M.J."/>
        </authorList>
    </citation>
    <scope>NUCLEOTIDE SEQUENCE</scope>
    <source>
        <strain evidence="6">ChiHjej13B12-14962</strain>
    </source>
</reference>
<keyword evidence="2" id="KW-0812">Transmembrane</keyword>
<evidence type="ECO:0000259" key="4">
    <source>
        <dbReference type="Pfam" id="PF09972"/>
    </source>
</evidence>
<accession>A0A921FLZ7</accession>
<gene>
    <name evidence="6" type="ORF">K8V32_06905</name>
</gene>
<feature type="compositionally biased region" description="Gly residues" evidence="1">
    <location>
        <begin position="583"/>
        <end position="601"/>
    </location>
</feature>
<comment type="caution">
    <text evidence="6">The sequence shown here is derived from an EMBL/GenBank/DDBJ whole genome shotgun (WGS) entry which is preliminary data.</text>
</comment>
<dbReference type="Pfam" id="PF20990">
    <property type="entry name" value="DUF2207_C"/>
    <property type="match status" value="1"/>
</dbReference>
<keyword evidence="3" id="KW-0732">Signal</keyword>
<evidence type="ECO:0000259" key="5">
    <source>
        <dbReference type="Pfam" id="PF20990"/>
    </source>
</evidence>
<feature type="transmembrane region" description="Helical" evidence="2">
    <location>
        <begin position="440"/>
        <end position="460"/>
    </location>
</feature>
<evidence type="ECO:0000256" key="1">
    <source>
        <dbReference type="SAM" id="MobiDB-lite"/>
    </source>
</evidence>
<dbReference type="EMBL" id="DYXC01000072">
    <property type="protein sequence ID" value="HJF14523.1"/>
    <property type="molecule type" value="Genomic_DNA"/>
</dbReference>
<protein>
    <submittedName>
        <fullName evidence="6">DUF2207 domain-containing protein</fullName>
    </submittedName>
</protein>
<keyword evidence="2" id="KW-1133">Transmembrane helix</keyword>
<dbReference type="RefSeq" id="WP_303904860.1">
    <property type="nucleotide sequence ID" value="NZ_DYXC01000072.1"/>
</dbReference>
<feature type="transmembrane region" description="Helical" evidence="2">
    <location>
        <begin position="249"/>
        <end position="273"/>
    </location>
</feature>
<sequence length="601" mass="64732">MSAIPAGKKYWAICLGALLLTLSWASTATADEHTVENFDYAAWHLSYDVGLDADGRAVAEVTEELHAEFPEFDQNRGIIRSLPLRYQSAPAAPEHITVTDGSGAPVPFEVDNSDGFRSILIGDDDFIHGSQTYVISYTLHDVMHTTQQADEFYWDIIPSDRPQHIAEVTAQITLDAQLTAALTGSAACYVGTPQDSQACDIQRTDGDEAVFSIEQAGLPGGHGVTVAIGVEPGTVVQPPQRQDNFLLDVVPLLIVIAATLIAGGGALAVWTMVRRHRHDTSQTSIEYGIPSQVNPLLAGQLMGKHHNPIVATILDLAVRGVVRIEEIPETSRWLKQAETKPMLRLLDPQLVDDPQEHLLLRGMFPNLQPGETFDFPKNSKPFMQATQAVVKDSTTTALDRGYQQNQRHPGAAVAGWTAMGLLIPAVVLLILGTSRDNTPMTVASIMLGGLCLILSITCVIKHRVLTPRGAALRRQLESLEQVIRADDAARLNMMQSFTNAPRRADDGSYVYIYDRLLPYAVQFGLQKQWTKAMANTYTHHDWPAPMWYPLMFSSGHHGAESALTSMLSSVSSAASTSSPTAGSTGGGAVGGGGGGGAAGGR</sequence>
<organism evidence="6 7">
    <name type="scientific">Enteractinococcus helveticum</name>
    <dbReference type="NCBI Taxonomy" id="1837282"/>
    <lineage>
        <taxon>Bacteria</taxon>
        <taxon>Bacillati</taxon>
        <taxon>Actinomycetota</taxon>
        <taxon>Actinomycetes</taxon>
        <taxon>Micrococcales</taxon>
        <taxon>Micrococcaceae</taxon>
    </lineage>
</organism>
<evidence type="ECO:0000313" key="7">
    <source>
        <dbReference type="Proteomes" id="UP000703315"/>
    </source>
</evidence>
<dbReference type="Proteomes" id="UP000703315">
    <property type="component" value="Unassembled WGS sequence"/>
</dbReference>
<dbReference type="Pfam" id="PF09972">
    <property type="entry name" value="DUF2207"/>
    <property type="match status" value="1"/>
</dbReference>
<dbReference type="InterPro" id="IPR048389">
    <property type="entry name" value="YciQ-like_C"/>
</dbReference>
<dbReference type="AlphaFoldDB" id="A0A921FLZ7"/>
<feature type="domain" description="DUF2207" evidence="4">
    <location>
        <begin position="46"/>
        <end position="227"/>
    </location>
</feature>
<evidence type="ECO:0000256" key="2">
    <source>
        <dbReference type="SAM" id="Phobius"/>
    </source>
</evidence>
<keyword evidence="2" id="KW-0472">Membrane</keyword>
<feature type="transmembrane region" description="Helical" evidence="2">
    <location>
        <begin position="410"/>
        <end position="434"/>
    </location>
</feature>
<reference evidence="6" key="2">
    <citation type="submission" date="2021-09" db="EMBL/GenBank/DDBJ databases">
        <authorList>
            <person name="Gilroy R."/>
        </authorList>
    </citation>
    <scope>NUCLEOTIDE SEQUENCE</scope>
    <source>
        <strain evidence="6">ChiHjej13B12-14962</strain>
    </source>
</reference>
<dbReference type="InterPro" id="IPR018702">
    <property type="entry name" value="DUF2207"/>
</dbReference>
<feature type="domain" description="Predicted membrane protein YciQ-like C-terminal" evidence="5">
    <location>
        <begin position="286"/>
        <end position="533"/>
    </location>
</feature>
<proteinExistence type="predicted"/>
<name>A0A921FLZ7_9MICC</name>
<feature type="signal peptide" evidence="3">
    <location>
        <begin position="1"/>
        <end position="30"/>
    </location>
</feature>
<evidence type="ECO:0000313" key="6">
    <source>
        <dbReference type="EMBL" id="HJF14523.1"/>
    </source>
</evidence>
<feature type="region of interest" description="Disordered" evidence="1">
    <location>
        <begin position="574"/>
        <end position="601"/>
    </location>
</feature>
<evidence type="ECO:0000256" key="3">
    <source>
        <dbReference type="SAM" id="SignalP"/>
    </source>
</evidence>